<dbReference type="Proteomes" id="UP000019184">
    <property type="component" value="Unassembled WGS sequence"/>
</dbReference>
<dbReference type="EMBL" id="CBTK010000115">
    <property type="protein sequence ID" value="CDH45047.1"/>
    <property type="molecule type" value="Genomic_DNA"/>
</dbReference>
<feature type="domain" description="SpoVT-AbrB" evidence="1">
    <location>
        <begin position="5"/>
        <end position="51"/>
    </location>
</feature>
<dbReference type="AlphaFoldDB" id="A0A7U7J4A7"/>
<gene>
    <name evidence="2" type="ORF">BN874_2010011</name>
</gene>
<comment type="caution">
    <text evidence="2">The sequence shown here is derived from an EMBL/GenBank/DDBJ whole genome shotgun (WGS) entry which is preliminary data.</text>
</comment>
<evidence type="ECO:0000313" key="3">
    <source>
        <dbReference type="Proteomes" id="UP000019184"/>
    </source>
</evidence>
<name>A0A7U7J4A7_9GAMM</name>
<organism evidence="2 3">
    <name type="scientific">Candidatus Contendobacter odensis Run_B_J11</name>
    <dbReference type="NCBI Taxonomy" id="1400861"/>
    <lineage>
        <taxon>Bacteria</taxon>
        <taxon>Pseudomonadati</taxon>
        <taxon>Pseudomonadota</taxon>
        <taxon>Gammaproteobacteria</taxon>
        <taxon>Candidatus Competibacteraceae</taxon>
        <taxon>Candidatus Contendibacter</taxon>
    </lineage>
</organism>
<evidence type="ECO:0000259" key="1">
    <source>
        <dbReference type="SMART" id="SM00966"/>
    </source>
</evidence>
<dbReference type="Pfam" id="PF04014">
    <property type="entry name" value="MazE_antitoxin"/>
    <property type="match status" value="1"/>
</dbReference>
<protein>
    <recommendedName>
        <fullName evidence="1">SpoVT-AbrB domain-containing protein</fullName>
    </recommendedName>
</protein>
<dbReference type="SUPFAM" id="SSF89447">
    <property type="entry name" value="AbrB/MazE/MraZ-like"/>
    <property type="match status" value="1"/>
</dbReference>
<proteinExistence type="predicted"/>
<evidence type="ECO:0000313" key="2">
    <source>
        <dbReference type="EMBL" id="CDH45047.1"/>
    </source>
</evidence>
<sequence>MPLITTVAEKNQVALPAELAHALNIKPGTQLEWIQEQGGVLRVKLLPSRGELADRLQGLGRGGLHPGDDPVARLIEERSREDNDGAP</sequence>
<reference evidence="2 3" key="1">
    <citation type="journal article" date="2014" name="ISME J.">
        <title>Candidatus Competibacter-lineage genomes retrieved from metagenomes reveal functional metabolic diversity.</title>
        <authorList>
            <person name="McIlroy S.J."/>
            <person name="Albertsen M."/>
            <person name="Andresen E.K."/>
            <person name="Saunders A.M."/>
            <person name="Kristiansen R."/>
            <person name="Stokholm-Bjerregaard M."/>
            <person name="Nielsen K.L."/>
            <person name="Nielsen P.H."/>
        </authorList>
    </citation>
    <scope>NUCLEOTIDE SEQUENCE [LARGE SCALE GENOMIC DNA]</scope>
    <source>
        <strain evidence="2 3">Run_B_J11</strain>
    </source>
</reference>
<dbReference type="InterPro" id="IPR037914">
    <property type="entry name" value="SpoVT-AbrB_sf"/>
</dbReference>
<dbReference type="Gene3D" id="2.10.260.10">
    <property type="match status" value="1"/>
</dbReference>
<dbReference type="GO" id="GO:0003677">
    <property type="term" value="F:DNA binding"/>
    <property type="evidence" value="ECO:0007669"/>
    <property type="project" value="InterPro"/>
</dbReference>
<keyword evidence="3" id="KW-1185">Reference proteome</keyword>
<accession>A0A7U7J4A7</accession>
<dbReference type="NCBIfam" id="TIGR01439">
    <property type="entry name" value="lp_hng_hel_AbrB"/>
    <property type="match status" value="1"/>
</dbReference>
<dbReference type="SMART" id="SM00966">
    <property type="entry name" value="SpoVT_AbrB"/>
    <property type="match status" value="1"/>
</dbReference>
<dbReference type="RefSeq" id="WP_195912147.1">
    <property type="nucleotide sequence ID" value="NZ_CBTK010000115.1"/>
</dbReference>
<dbReference type="InterPro" id="IPR007159">
    <property type="entry name" value="SpoVT-AbrB_dom"/>
</dbReference>